<sequence>MTDEPLLRRVRSLWVELAGAPVGFRAGAVDVVVSPRSLLCPPGWCGVVEIGDGSIATAPDEEAAAALRRVLSTGDPLRDLPSHRVLGPASLAYCDAERFRPAGSGGELVGPAGRGAGLVGPAGEPVGLPGGGDELVGAGGGLVGNGGALLQPADEDGNGGALLQPADEDGNGGALLQPADEDGNGGVLLQPADDDGESSRSGDRDEVEAVSAGHPAVTALRAGVSVEEDGEAGLEDITSAAFVVRGKAVAGYELWPQGTAHLSVLTAVAWRGRGWGRRVASAATADALANGLLPQWRARPEASRRVARALGFAELGKQVSIRL</sequence>
<accession>A0ABS1VHP7</accession>
<dbReference type="Gene3D" id="3.40.630.30">
    <property type="match status" value="1"/>
</dbReference>
<keyword evidence="3" id="KW-1185">Reference proteome</keyword>
<protein>
    <submittedName>
        <fullName evidence="2">GNAT family N-acetyltransferase</fullName>
    </submittedName>
</protein>
<dbReference type="InterPro" id="IPR016181">
    <property type="entry name" value="Acyl_CoA_acyltransferase"/>
</dbReference>
<comment type="caution">
    <text evidence="2">The sequence shown here is derived from an EMBL/GenBank/DDBJ whole genome shotgun (WGS) entry which is preliminary data.</text>
</comment>
<dbReference type="EMBL" id="JAENHO010000002">
    <property type="protein sequence ID" value="MBL7253815.1"/>
    <property type="molecule type" value="Genomic_DNA"/>
</dbReference>
<dbReference type="RefSeq" id="WP_202990197.1">
    <property type="nucleotide sequence ID" value="NZ_JAENHO010000002.1"/>
</dbReference>
<gene>
    <name evidence="2" type="ORF">JKJ07_05755</name>
</gene>
<organism evidence="2 3">
    <name type="scientific">Paractinoplanes lichenicola</name>
    <dbReference type="NCBI Taxonomy" id="2802976"/>
    <lineage>
        <taxon>Bacteria</taxon>
        <taxon>Bacillati</taxon>
        <taxon>Actinomycetota</taxon>
        <taxon>Actinomycetes</taxon>
        <taxon>Micromonosporales</taxon>
        <taxon>Micromonosporaceae</taxon>
        <taxon>Paractinoplanes</taxon>
    </lineage>
</organism>
<reference evidence="2 3" key="1">
    <citation type="submission" date="2021-01" db="EMBL/GenBank/DDBJ databases">
        <title>Actinoplanes sp. nov. LDG1-01 isolated from lichen.</title>
        <authorList>
            <person name="Saeng-In P."/>
            <person name="Phongsopitanun W."/>
            <person name="Kanchanasin P."/>
            <person name="Yuki M."/>
            <person name="Kudo T."/>
            <person name="Ohkuma M."/>
            <person name="Tanasupawat S."/>
        </authorList>
    </citation>
    <scope>NUCLEOTIDE SEQUENCE [LARGE SCALE GENOMIC DNA]</scope>
    <source>
        <strain evidence="2 3">LDG1-01</strain>
    </source>
</reference>
<proteinExistence type="predicted"/>
<evidence type="ECO:0000256" key="1">
    <source>
        <dbReference type="SAM" id="MobiDB-lite"/>
    </source>
</evidence>
<feature type="region of interest" description="Disordered" evidence="1">
    <location>
        <begin position="147"/>
        <end position="213"/>
    </location>
</feature>
<name>A0ABS1VHP7_9ACTN</name>
<dbReference type="Proteomes" id="UP000598996">
    <property type="component" value="Unassembled WGS sequence"/>
</dbReference>
<evidence type="ECO:0000313" key="2">
    <source>
        <dbReference type="EMBL" id="MBL7253815.1"/>
    </source>
</evidence>
<evidence type="ECO:0000313" key="3">
    <source>
        <dbReference type="Proteomes" id="UP000598996"/>
    </source>
</evidence>
<dbReference type="SUPFAM" id="SSF55729">
    <property type="entry name" value="Acyl-CoA N-acyltransferases (Nat)"/>
    <property type="match status" value="1"/>
</dbReference>